<organism evidence="2 3">
    <name type="scientific">Vagococcus carniphilus</name>
    <dbReference type="NCBI Taxonomy" id="218144"/>
    <lineage>
        <taxon>Bacteria</taxon>
        <taxon>Bacillati</taxon>
        <taxon>Bacillota</taxon>
        <taxon>Bacilli</taxon>
        <taxon>Lactobacillales</taxon>
        <taxon>Enterococcaceae</taxon>
        <taxon>Vagococcus</taxon>
    </lineage>
</organism>
<dbReference type="InterPro" id="IPR028973">
    <property type="entry name" value="PhnB-like"/>
</dbReference>
<comment type="caution">
    <text evidence="2">The sequence shown here is derived from an EMBL/GenBank/DDBJ whole genome shotgun (WGS) entry which is preliminary data.</text>
</comment>
<dbReference type="Pfam" id="PF06983">
    <property type="entry name" value="3-dmu-9_3-mt"/>
    <property type="match status" value="1"/>
</dbReference>
<accession>A0A430AN82</accession>
<dbReference type="PANTHER" id="PTHR33990:SF4">
    <property type="entry name" value="PHNB-LIKE DOMAIN-CONTAINING PROTEIN"/>
    <property type="match status" value="1"/>
</dbReference>
<evidence type="ECO:0000259" key="1">
    <source>
        <dbReference type="Pfam" id="PF06983"/>
    </source>
</evidence>
<dbReference type="SUPFAM" id="SSF54593">
    <property type="entry name" value="Glyoxalase/Bleomycin resistance protein/Dihydroxybiphenyl dioxygenase"/>
    <property type="match status" value="1"/>
</dbReference>
<protein>
    <submittedName>
        <fullName evidence="2">Glyoxalase</fullName>
    </submittedName>
</protein>
<dbReference type="InterPro" id="IPR029068">
    <property type="entry name" value="Glyas_Bleomycin-R_OHBP_Dase"/>
</dbReference>
<feature type="domain" description="PhnB-like" evidence="1">
    <location>
        <begin position="5"/>
        <end position="143"/>
    </location>
</feature>
<sequence>MKKTEIAIFLTLNGKANEAIEFYQTLFNGDLLFKITNKEFKERMNPTIEIPKEEEAFISHSILMIGNLQLQIADNPVYPSMTFVEGTTMSFSVLTKNIGEAQTLYEDIVAYKDTVILQEPTTNEFADFYAIVKDPYGVIIQLTNEREADPSKKGNQ</sequence>
<dbReference type="EMBL" id="NGKB01000025">
    <property type="protein sequence ID" value="RSU09433.1"/>
    <property type="molecule type" value="Genomic_DNA"/>
</dbReference>
<evidence type="ECO:0000313" key="2">
    <source>
        <dbReference type="EMBL" id="RSU09433.1"/>
    </source>
</evidence>
<dbReference type="AlphaFoldDB" id="A0A430AN82"/>
<reference evidence="2 3" key="1">
    <citation type="submission" date="2017-05" db="EMBL/GenBank/DDBJ databases">
        <title>Vagococcus spp. assemblies.</title>
        <authorList>
            <person name="Gulvik C.A."/>
        </authorList>
    </citation>
    <scope>NUCLEOTIDE SEQUENCE [LARGE SCALE GENOMIC DNA]</scope>
    <source>
        <strain evidence="2 3">SS1714</strain>
    </source>
</reference>
<dbReference type="Gene3D" id="3.10.180.10">
    <property type="entry name" value="2,3-Dihydroxybiphenyl 1,2-Dioxygenase, domain 1"/>
    <property type="match status" value="1"/>
</dbReference>
<dbReference type="GeneID" id="95581629"/>
<proteinExistence type="predicted"/>
<name>A0A430AN82_9ENTE</name>
<dbReference type="RefSeq" id="WP_126796606.1">
    <property type="nucleotide sequence ID" value="NZ_CP060720.1"/>
</dbReference>
<dbReference type="OrthoDB" id="9795306at2"/>
<gene>
    <name evidence="2" type="ORF">CBF28_14955</name>
</gene>
<dbReference type="Proteomes" id="UP000288028">
    <property type="component" value="Unassembled WGS sequence"/>
</dbReference>
<evidence type="ECO:0000313" key="3">
    <source>
        <dbReference type="Proteomes" id="UP000288028"/>
    </source>
</evidence>
<dbReference type="PANTHER" id="PTHR33990">
    <property type="entry name" value="PROTEIN YJDN-RELATED"/>
    <property type="match status" value="1"/>
</dbReference>
<keyword evidence="3" id="KW-1185">Reference proteome</keyword>